<accession>A0A9N9DGD8</accession>
<organism evidence="1 2">
    <name type="scientific">Funneliformis caledonium</name>
    <dbReference type="NCBI Taxonomy" id="1117310"/>
    <lineage>
        <taxon>Eukaryota</taxon>
        <taxon>Fungi</taxon>
        <taxon>Fungi incertae sedis</taxon>
        <taxon>Mucoromycota</taxon>
        <taxon>Glomeromycotina</taxon>
        <taxon>Glomeromycetes</taxon>
        <taxon>Glomerales</taxon>
        <taxon>Glomeraceae</taxon>
        <taxon>Funneliformis</taxon>
    </lineage>
</organism>
<proteinExistence type="predicted"/>
<name>A0A9N9DGD8_9GLOM</name>
<evidence type="ECO:0000313" key="2">
    <source>
        <dbReference type="Proteomes" id="UP000789570"/>
    </source>
</evidence>
<dbReference type="Proteomes" id="UP000789570">
    <property type="component" value="Unassembled WGS sequence"/>
</dbReference>
<sequence length="64" mass="6881">MTGGHVVGLPAGELSLAGKIQIEAFDMQTEGNIITLEQVDVKFNHVAQNRVGELKRAGRVYGIC</sequence>
<protein>
    <submittedName>
        <fullName evidence="1">6786_t:CDS:1</fullName>
    </submittedName>
</protein>
<dbReference type="EMBL" id="CAJVPQ010003788">
    <property type="protein sequence ID" value="CAG8637348.1"/>
    <property type="molecule type" value="Genomic_DNA"/>
</dbReference>
<gene>
    <name evidence="1" type="ORF">FCALED_LOCUS10383</name>
</gene>
<evidence type="ECO:0000313" key="1">
    <source>
        <dbReference type="EMBL" id="CAG8637348.1"/>
    </source>
</evidence>
<comment type="caution">
    <text evidence="1">The sequence shown here is derived from an EMBL/GenBank/DDBJ whole genome shotgun (WGS) entry which is preliminary data.</text>
</comment>
<dbReference type="AlphaFoldDB" id="A0A9N9DGD8"/>
<keyword evidence="2" id="KW-1185">Reference proteome</keyword>
<reference evidence="1" key="1">
    <citation type="submission" date="2021-06" db="EMBL/GenBank/DDBJ databases">
        <authorList>
            <person name="Kallberg Y."/>
            <person name="Tangrot J."/>
            <person name="Rosling A."/>
        </authorList>
    </citation>
    <scope>NUCLEOTIDE SEQUENCE</scope>
    <source>
        <strain evidence="1">UK204</strain>
    </source>
</reference>